<comment type="similarity">
    <text evidence="10 11">Belongs to the TonB-dependent receptor family.</text>
</comment>
<dbReference type="Pfam" id="PF07715">
    <property type="entry name" value="Plug"/>
    <property type="match status" value="1"/>
</dbReference>
<dbReference type="eggNOG" id="COG4771">
    <property type="taxonomic scope" value="Bacteria"/>
</dbReference>
<evidence type="ECO:0000256" key="1">
    <source>
        <dbReference type="ARBA" id="ARBA00004571"/>
    </source>
</evidence>
<dbReference type="PROSITE" id="PS52016">
    <property type="entry name" value="TONB_DEPENDENT_REC_3"/>
    <property type="match status" value="1"/>
</dbReference>
<protein>
    <submittedName>
        <fullName evidence="15">TonB-dependent receptor plug</fullName>
    </submittedName>
</protein>
<dbReference type="InterPro" id="IPR037066">
    <property type="entry name" value="Plug_dom_sf"/>
</dbReference>
<dbReference type="Gene3D" id="2.170.130.10">
    <property type="entry name" value="TonB-dependent receptor, plug domain"/>
    <property type="match status" value="1"/>
</dbReference>
<name>D0LQN4_HALO1</name>
<evidence type="ECO:0000256" key="6">
    <source>
        <dbReference type="ARBA" id="ARBA00023077"/>
    </source>
</evidence>
<keyword evidence="8 15" id="KW-0675">Receptor</keyword>
<dbReference type="SUPFAM" id="SSF56935">
    <property type="entry name" value="Porins"/>
    <property type="match status" value="1"/>
</dbReference>
<dbReference type="EMBL" id="CP001804">
    <property type="protein sequence ID" value="ACY13594.1"/>
    <property type="molecule type" value="Genomic_DNA"/>
</dbReference>
<keyword evidence="7 10" id="KW-0472">Membrane</keyword>
<dbReference type="InterPro" id="IPR039426">
    <property type="entry name" value="TonB-dep_rcpt-like"/>
</dbReference>
<comment type="subcellular location">
    <subcellularLocation>
        <location evidence="1 10">Cell outer membrane</location>
        <topology evidence="1 10">Multi-pass membrane protein</topology>
    </subcellularLocation>
</comment>
<dbReference type="KEGG" id="hoh:Hoch_0993"/>
<dbReference type="RefSeq" id="WP_012826213.1">
    <property type="nucleotide sequence ID" value="NC_013440.1"/>
</dbReference>
<sequence>MMVSLARPSRPARPAQRRCLRARAVALGALVAAGVALALVGGLPALALAEPPPASEEDDVFAESGKSDEVSEDELDSAPDGPEGAVIELDLDEIEALDDSTQSSLEVLLGAEVVTAAKVAQKRSDSPMTIYIITEEQIRTRGYVTLEDALEDIPEIEIQDNAINETRNSYTARGINGNEKFLILVDGFRFNSPAGTPHIIGHNIPLYNAARVEVVLGPASAVYGVDAFSGIINILTRSGGDLGGAQASASYGSFNTTHGWVQAGERIQDVAIAIGAFFHHSDGADYVSAYPDDYRWYREVYRDTGLVRASPFAPPEDVIATGAPRPFDVASDAYALHGRLDMGGFTFGYMRSFERHSSSMGTQPEYAIYSEDARIATEHVSAFAKHTHTLETQPVRITASAHYATYDMLPTSRFVNTFGGYYNGGFKYGTERSMDLDLQVDYQPLSWLTITQGITAKDLSAVPKGADLPRPFDPSQAAETQNIPHVGTDVVTAEGDSLAVPVRFFHVNERSYGTYLESQVTPTESVRLTLGARYDYHERYGSTLNPRLGVVLKPWRQLTLRALFATASLAPGPYRAFQNFGSFTVERDAAGTPTGLTSAFWFVPNPALRPETIRSGEVGLSWLATSQLAVSARGHYVRVEDLISTSEPTPGVFEGVPTGAIQSHVNRGALLSYGGVLRAELRLQPGDDVTLWPHLAYSFVTGELNAASGPGSVVGLAMAAPHTVKMGVDGSWRALSGALRINARSASRNTLVAPALVAGPLLDVALSARYQVYERDGWRLWAHAQVDNLLDSRNRHVMASYDPSQFSTVPQAPRQILIGLSGAATP</sequence>
<dbReference type="PANTHER" id="PTHR30069:SF29">
    <property type="entry name" value="HEMOGLOBIN AND HEMOGLOBIN-HAPTOGLOBIN-BINDING PROTEIN 1-RELATED"/>
    <property type="match status" value="1"/>
</dbReference>
<evidence type="ECO:0000313" key="16">
    <source>
        <dbReference type="Proteomes" id="UP000001880"/>
    </source>
</evidence>
<dbReference type="AlphaFoldDB" id="D0LQN4"/>
<evidence type="ECO:0000256" key="8">
    <source>
        <dbReference type="ARBA" id="ARBA00023170"/>
    </source>
</evidence>
<keyword evidence="3 10" id="KW-1134">Transmembrane beta strand</keyword>
<keyword evidence="16" id="KW-1185">Reference proteome</keyword>
<keyword evidence="2 10" id="KW-0813">Transport</keyword>
<dbReference type="Proteomes" id="UP000001880">
    <property type="component" value="Chromosome"/>
</dbReference>
<keyword evidence="6 11" id="KW-0798">TonB box</keyword>
<evidence type="ECO:0000259" key="14">
    <source>
        <dbReference type="Pfam" id="PF07715"/>
    </source>
</evidence>
<evidence type="ECO:0000256" key="10">
    <source>
        <dbReference type="PROSITE-ProRule" id="PRU01360"/>
    </source>
</evidence>
<dbReference type="PANTHER" id="PTHR30069">
    <property type="entry name" value="TONB-DEPENDENT OUTER MEMBRANE RECEPTOR"/>
    <property type="match status" value="1"/>
</dbReference>
<evidence type="ECO:0000256" key="12">
    <source>
        <dbReference type="SAM" id="MobiDB-lite"/>
    </source>
</evidence>
<keyword evidence="5" id="KW-0732">Signal</keyword>
<proteinExistence type="inferred from homology"/>
<dbReference type="GO" id="GO:0015344">
    <property type="term" value="F:siderophore uptake transmembrane transporter activity"/>
    <property type="evidence" value="ECO:0007669"/>
    <property type="project" value="TreeGrafter"/>
</dbReference>
<evidence type="ECO:0000256" key="5">
    <source>
        <dbReference type="ARBA" id="ARBA00022729"/>
    </source>
</evidence>
<dbReference type="Gene3D" id="2.40.170.20">
    <property type="entry name" value="TonB-dependent receptor, beta-barrel domain"/>
    <property type="match status" value="1"/>
</dbReference>
<keyword evidence="9 10" id="KW-0998">Cell outer membrane</keyword>
<reference evidence="15 16" key="1">
    <citation type="journal article" date="2010" name="Stand. Genomic Sci.">
        <title>Complete genome sequence of Haliangium ochraceum type strain (SMP-2).</title>
        <authorList>
            <consortium name="US DOE Joint Genome Institute (JGI-PGF)"/>
            <person name="Ivanova N."/>
            <person name="Daum C."/>
            <person name="Lang E."/>
            <person name="Abt B."/>
            <person name="Kopitz M."/>
            <person name="Saunders E."/>
            <person name="Lapidus A."/>
            <person name="Lucas S."/>
            <person name="Glavina Del Rio T."/>
            <person name="Nolan M."/>
            <person name="Tice H."/>
            <person name="Copeland A."/>
            <person name="Cheng J.F."/>
            <person name="Chen F."/>
            <person name="Bruce D."/>
            <person name="Goodwin L."/>
            <person name="Pitluck S."/>
            <person name="Mavromatis K."/>
            <person name="Pati A."/>
            <person name="Mikhailova N."/>
            <person name="Chen A."/>
            <person name="Palaniappan K."/>
            <person name="Land M."/>
            <person name="Hauser L."/>
            <person name="Chang Y.J."/>
            <person name="Jeffries C.D."/>
            <person name="Detter J.C."/>
            <person name="Brettin T."/>
            <person name="Rohde M."/>
            <person name="Goker M."/>
            <person name="Bristow J."/>
            <person name="Markowitz V."/>
            <person name="Eisen J.A."/>
            <person name="Hugenholtz P."/>
            <person name="Kyrpides N.C."/>
            <person name="Klenk H.P."/>
        </authorList>
    </citation>
    <scope>NUCLEOTIDE SEQUENCE [LARGE SCALE GENOMIC DNA]</scope>
    <source>
        <strain evidence="16">DSM 14365 / CIP 107738 / JCM 11303 / AJ 13395 / SMP-2</strain>
    </source>
</reference>
<evidence type="ECO:0000256" key="2">
    <source>
        <dbReference type="ARBA" id="ARBA00022448"/>
    </source>
</evidence>
<feature type="region of interest" description="Disordered" evidence="12">
    <location>
        <begin position="50"/>
        <end position="83"/>
    </location>
</feature>
<evidence type="ECO:0000259" key="13">
    <source>
        <dbReference type="Pfam" id="PF00593"/>
    </source>
</evidence>
<dbReference type="InterPro" id="IPR000531">
    <property type="entry name" value="Beta-barrel_TonB"/>
</dbReference>
<evidence type="ECO:0000256" key="9">
    <source>
        <dbReference type="ARBA" id="ARBA00023237"/>
    </source>
</evidence>
<dbReference type="Pfam" id="PF00593">
    <property type="entry name" value="TonB_dep_Rec_b-barrel"/>
    <property type="match status" value="1"/>
</dbReference>
<evidence type="ECO:0000256" key="7">
    <source>
        <dbReference type="ARBA" id="ARBA00023136"/>
    </source>
</evidence>
<dbReference type="HOGENOM" id="CLU_342816_0_0_7"/>
<evidence type="ECO:0000313" key="15">
    <source>
        <dbReference type="EMBL" id="ACY13594.1"/>
    </source>
</evidence>
<gene>
    <name evidence="15" type="ordered locus">Hoch_0993</name>
</gene>
<dbReference type="GO" id="GO:0044718">
    <property type="term" value="P:siderophore transmembrane transport"/>
    <property type="evidence" value="ECO:0007669"/>
    <property type="project" value="TreeGrafter"/>
</dbReference>
<dbReference type="InterPro" id="IPR012910">
    <property type="entry name" value="Plug_dom"/>
</dbReference>
<evidence type="ECO:0000256" key="3">
    <source>
        <dbReference type="ARBA" id="ARBA00022452"/>
    </source>
</evidence>
<evidence type="ECO:0000256" key="11">
    <source>
        <dbReference type="RuleBase" id="RU003357"/>
    </source>
</evidence>
<keyword evidence="4 10" id="KW-0812">Transmembrane</keyword>
<accession>D0LQN4</accession>
<organism evidence="15 16">
    <name type="scientific">Haliangium ochraceum (strain DSM 14365 / JCM 11303 / SMP-2)</name>
    <dbReference type="NCBI Taxonomy" id="502025"/>
    <lineage>
        <taxon>Bacteria</taxon>
        <taxon>Pseudomonadati</taxon>
        <taxon>Myxococcota</taxon>
        <taxon>Polyangia</taxon>
        <taxon>Haliangiales</taxon>
        <taxon>Kofleriaceae</taxon>
        <taxon>Haliangium</taxon>
    </lineage>
</organism>
<evidence type="ECO:0000256" key="4">
    <source>
        <dbReference type="ARBA" id="ARBA00022692"/>
    </source>
</evidence>
<dbReference type="GO" id="GO:0009279">
    <property type="term" value="C:cell outer membrane"/>
    <property type="evidence" value="ECO:0007669"/>
    <property type="project" value="UniProtKB-SubCell"/>
</dbReference>
<dbReference type="STRING" id="502025.Hoch_0993"/>
<dbReference type="InterPro" id="IPR036942">
    <property type="entry name" value="Beta-barrel_TonB_sf"/>
</dbReference>
<feature type="domain" description="TonB-dependent receptor plug" evidence="14">
    <location>
        <begin position="123"/>
        <end position="231"/>
    </location>
</feature>
<feature type="domain" description="TonB-dependent receptor-like beta-barrel" evidence="13">
    <location>
        <begin position="374"/>
        <end position="789"/>
    </location>
</feature>